<dbReference type="SMART" id="SM00382">
    <property type="entry name" value="AAA"/>
    <property type="match status" value="1"/>
</dbReference>
<keyword evidence="1" id="KW-0547">Nucleotide-binding</keyword>
<comment type="caution">
    <text evidence="4">The sequence shown here is derived from an EMBL/GenBank/DDBJ whole genome shotgun (WGS) entry which is preliminary data.</text>
</comment>
<dbReference type="PANTHER" id="PTHR43790:SF8">
    <property type="entry name" value="SUGAR ABC TRANSPORTER ATP-BINDING PROTEIN"/>
    <property type="match status" value="1"/>
</dbReference>
<evidence type="ECO:0000259" key="3">
    <source>
        <dbReference type="PROSITE" id="PS50893"/>
    </source>
</evidence>
<evidence type="ECO:0000256" key="2">
    <source>
        <dbReference type="ARBA" id="ARBA00022840"/>
    </source>
</evidence>
<keyword evidence="5" id="KW-1185">Reference proteome</keyword>
<dbReference type="CDD" id="cd03216">
    <property type="entry name" value="ABC_Carb_Monos_I"/>
    <property type="match status" value="1"/>
</dbReference>
<dbReference type="Proteomes" id="UP001241603">
    <property type="component" value="Unassembled WGS sequence"/>
</dbReference>
<dbReference type="InterPro" id="IPR027417">
    <property type="entry name" value="P-loop_NTPase"/>
</dbReference>
<dbReference type="InterPro" id="IPR050107">
    <property type="entry name" value="ABC_carbohydrate_import_ATPase"/>
</dbReference>
<keyword evidence="4" id="KW-0762">Sugar transport</keyword>
<dbReference type="RefSeq" id="WP_266346899.1">
    <property type="nucleotide sequence ID" value="NZ_JAPKNG010000001.1"/>
</dbReference>
<dbReference type="Gene3D" id="3.40.50.300">
    <property type="entry name" value="P-loop containing nucleotide triphosphate hydrolases"/>
    <property type="match status" value="1"/>
</dbReference>
<dbReference type="InterPro" id="IPR003593">
    <property type="entry name" value="AAA+_ATPase"/>
</dbReference>
<protein>
    <submittedName>
        <fullName evidence="4">Simple sugar transport system ATP-binding protein</fullName>
    </submittedName>
</protein>
<sequence>MSDHSRPTPFIEMRNISKAFGPVQALRDINLTLAPGEILGLVGDNSAGKSTLMKVMTGAYQRDSGDVLVNGRETHFKSPHESRVDGIEMIYQDFALCGNMDIAQNIFLGRWPRRGLFVDRRRMYEEADQVLKRLKVDVNSVFQKVESLSGGRQQSVAIARAISFDPKVVVLDEPTANLSVMATERLLETMSELKKQGVAQIIISHRLTDIFEVGDRIMVMKRGQNVGDRYIAHTTEQEVLELIVSGTPETALTADQALESRAA</sequence>
<accession>A0ABU0H0X9</accession>
<evidence type="ECO:0000256" key="1">
    <source>
        <dbReference type="ARBA" id="ARBA00022741"/>
    </source>
</evidence>
<dbReference type="PROSITE" id="PS50893">
    <property type="entry name" value="ABC_TRANSPORTER_2"/>
    <property type="match status" value="1"/>
</dbReference>
<keyword evidence="2 4" id="KW-0067">ATP-binding</keyword>
<dbReference type="InterPro" id="IPR003439">
    <property type="entry name" value="ABC_transporter-like_ATP-bd"/>
</dbReference>
<organism evidence="4 5">
    <name type="scientific">Kaistia dalseonensis</name>
    <dbReference type="NCBI Taxonomy" id="410840"/>
    <lineage>
        <taxon>Bacteria</taxon>
        <taxon>Pseudomonadati</taxon>
        <taxon>Pseudomonadota</taxon>
        <taxon>Alphaproteobacteria</taxon>
        <taxon>Hyphomicrobiales</taxon>
        <taxon>Kaistiaceae</taxon>
        <taxon>Kaistia</taxon>
    </lineage>
</organism>
<dbReference type="EMBL" id="JAUSVO010000001">
    <property type="protein sequence ID" value="MDQ0435947.1"/>
    <property type="molecule type" value="Genomic_DNA"/>
</dbReference>
<dbReference type="SUPFAM" id="SSF52540">
    <property type="entry name" value="P-loop containing nucleoside triphosphate hydrolases"/>
    <property type="match status" value="1"/>
</dbReference>
<proteinExistence type="predicted"/>
<gene>
    <name evidence="4" type="ORF">QO014_000317</name>
</gene>
<keyword evidence="4" id="KW-0813">Transport</keyword>
<dbReference type="GO" id="GO:0005524">
    <property type="term" value="F:ATP binding"/>
    <property type="evidence" value="ECO:0007669"/>
    <property type="project" value="UniProtKB-KW"/>
</dbReference>
<name>A0ABU0H0X9_9HYPH</name>
<dbReference type="Pfam" id="PF00005">
    <property type="entry name" value="ABC_tran"/>
    <property type="match status" value="1"/>
</dbReference>
<feature type="domain" description="ABC transporter" evidence="3">
    <location>
        <begin position="11"/>
        <end position="247"/>
    </location>
</feature>
<dbReference type="PANTHER" id="PTHR43790">
    <property type="entry name" value="CARBOHYDRATE TRANSPORT ATP-BINDING PROTEIN MG119-RELATED"/>
    <property type="match status" value="1"/>
</dbReference>
<evidence type="ECO:0000313" key="4">
    <source>
        <dbReference type="EMBL" id="MDQ0435947.1"/>
    </source>
</evidence>
<evidence type="ECO:0000313" key="5">
    <source>
        <dbReference type="Proteomes" id="UP001241603"/>
    </source>
</evidence>
<reference evidence="4 5" key="1">
    <citation type="submission" date="2023-07" db="EMBL/GenBank/DDBJ databases">
        <title>Genomic Encyclopedia of Type Strains, Phase IV (KMG-IV): sequencing the most valuable type-strain genomes for metagenomic binning, comparative biology and taxonomic classification.</title>
        <authorList>
            <person name="Goeker M."/>
        </authorList>
    </citation>
    <scope>NUCLEOTIDE SEQUENCE [LARGE SCALE GENOMIC DNA]</scope>
    <source>
        <strain evidence="4 5">B6-8</strain>
    </source>
</reference>